<gene>
    <name evidence="2" type="ORF">VQ7734_01306</name>
</gene>
<dbReference type="CDD" id="cd00118">
    <property type="entry name" value="LysM"/>
    <property type="match status" value="1"/>
</dbReference>
<dbReference type="Gene3D" id="3.10.350.10">
    <property type="entry name" value="LysM domain"/>
    <property type="match status" value="1"/>
</dbReference>
<organism evidence="2 3">
    <name type="scientific">Vibrio quintilis</name>
    <dbReference type="NCBI Taxonomy" id="1117707"/>
    <lineage>
        <taxon>Bacteria</taxon>
        <taxon>Pseudomonadati</taxon>
        <taxon>Pseudomonadota</taxon>
        <taxon>Gammaproteobacteria</taxon>
        <taxon>Vibrionales</taxon>
        <taxon>Vibrionaceae</taxon>
        <taxon>Vibrio</taxon>
    </lineage>
</organism>
<reference evidence="3" key="1">
    <citation type="submission" date="2016-12" db="EMBL/GenBank/DDBJ databases">
        <authorList>
            <person name="Rodrigo-Torres L."/>
            <person name="Arahal R.D."/>
            <person name="Lucena T."/>
        </authorList>
    </citation>
    <scope>NUCLEOTIDE SEQUENCE [LARGE SCALE GENOMIC DNA]</scope>
</reference>
<protein>
    <submittedName>
        <fullName evidence="2">LysM domain protein</fullName>
    </submittedName>
</protein>
<dbReference type="STRING" id="1117707.VQ7734_01306"/>
<dbReference type="Pfam" id="PF01476">
    <property type="entry name" value="LysM"/>
    <property type="match status" value="1"/>
</dbReference>
<accession>A0A1M7YSH6</accession>
<dbReference type="AlphaFoldDB" id="A0A1M7YSH6"/>
<dbReference type="SUPFAM" id="SSF54106">
    <property type="entry name" value="LysM domain"/>
    <property type="match status" value="1"/>
</dbReference>
<proteinExistence type="predicted"/>
<dbReference type="RefSeq" id="WP_073580703.1">
    <property type="nucleotide sequence ID" value="NZ_AP024897.1"/>
</dbReference>
<evidence type="ECO:0000259" key="1">
    <source>
        <dbReference type="PROSITE" id="PS51782"/>
    </source>
</evidence>
<feature type="domain" description="LysM" evidence="1">
    <location>
        <begin position="4"/>
        <end position="50"/>
    </location>
</feature>
<sequence length="228" mass="24883">MPDNVHIVVRGETLTSIAKKHSVTTTTLLMLNPSLRKNPNHIIPGMAIIIRGTGNSLDPRISKMVFNGEKLNIYSISDRLVVSYSAISGLPPHAPHLAQLIAKGRKDLNVDVDYTQSKYQNVNGAGPIPEDTYKLKLKLNMPYDKSKAAGDGAGWGEGGWILTESLTGKLDNFFGGRYGFFLHHDGGAKGTSGCIGIRKAKDMKQLKALLSRAQMKGQQIVPIEVKYK</sequence>
<dbReference type="InterPro" id="IPR036779">
    <property type="entry name" value="LysM_dom_sf"/>
</dbReference>
<name>A0A1M7YSH6_9VIBR</name>
<dbReference type="PROSITE" id="PS51782">
    <property type="entry name" value="LYSM"/>
    <property type="match status" value="1"/>
</dbReference>
<dbReference type="InterPro" id="IPR018392">
    <property type="entry name" value="LysM"/>
</dbReference>
<evidence type="ECO:0000313" key="2">
    <source>
        <dbReference type="EMBL" id="SHO55570.1"/>
    </source>
</evidence>
<evidence type="ECO:0000313" key="3">
    <source>
        <dbReference type="Proteomes" id="UP000184600"/>
    </source>
</evidence>
<dbReference type="SMART" id="SM00257">
    <property type="entry name" value="LysM"/>
    <property type="match status" value="1"/>
</dbReference>
<keyword evidence="3" id="KW-1185">Reference proteome</keyword>
<dbReference type="Proteomes" id="UP000184600">
    <property type="component" value="Unassembled WGS sequence"/>
</dbReference>
<dbReference type="OrthoDB" id="2149800at2"/>
<dbReference type="EMBL" id="FRFG01000015">
    <property type="protein sequence ID" value="SHO55570.1"/>
    <property type="molecule type" value="Genomic_DNA"/>
</dbReference>